<evidence type="ECO:0000313" key="3">
    <source>
        <dbReference type="Proteomes" id="UP000605024"/>
    </source>
</evidence>
<dbReference type="PROSITE" id="PS51257">
    <property type="entry name" value="PROKAR_LIPOPROTEIN"/>
    <property type="match status" value="1"/>
</dbReference>
<gene>
    <name evidence="2" type="ORF">ID160_19290</name>
</gene>
<sequence length="468" mass="52959">MSKWKIPNKNPYQDPGKFPLNIMLVISCAIFLLCMMYYILNWLQEKKVADDLTWNAIVIPSLIVLVIWCVVIIIHGIISFPFYYAGYLEQYGMYKWKNWAIQALPLLDYSSILPVPELALKIQKLEGEAPAGSATPLRIDIEVDSMDDARVDKVLSRLIEPLKNSLVKEYRPFNTWLYVKGADDTIGNSFRAVLASLGISSNKVGDVNILHDCPDYSLINGWVGLNISENNLVITVELHNKNNSDFFESANAFIFTNAKLLEDKDTPLYLLRMMDSTPYYLDEIVSAYLSAQQVDVSKIKKMWFNSLDKQSKFVMFSGVENAKVNILADSRYELEAVTGQSTEVQRWVVLALAADAAKYGQGHQLFASASAGTIQTGIITAKYPGCWPALGKLDFGNYWKIIIVCAIILWGIGFVSLVPTEMFNNHPWYTFTPLVIGILVIYTAIMIYSLIVSQKIEREMDIYYSQFL</sequence>
<comment type="caution">
    <text evidence="2">The sequence shown here is derived from an EMBL/GenBank/DDBJ whole genome shotgun (WGS) entry which is preliminary data.</text>
</comment>
<evidence type="ECO:0000313" key="2">
    <source>
        <dbReference type="EMBL" id="MBD3124820.1"/>
    </source>
</evidence>
<protein>
    <submittedName>
        <fullName evidence="2">Uncharacterized protein</fullName>
    </submittedName>
</protein>
<dbReference type="AlphaFoldDB" id="A0A8I0KP23"/>
<evidence type="ECO:0000256" key="1">
    <source>
        <dbReference type="SAM" id="Phobius"/>
    </source>
</evidence>
<keyword evidence="1" id="KW-1133">Transmembrane helix</keyword>
<feature type="transmembrane region" description="Helical" evidence="1">
    <location>
        <begin position="52"/>
        <end position="85"/>
    </location>
</feature>
<keyword evidence="1" id="KW-0472">Membrane</keyword>
<feature type="transmembrane region" description="Helical" evidence="1">
    <location>
        <begin position="20"/>
        <end position="40"/>
    </location>
</feature>
<proteinExistence type="predicted"/>
<reference evidence="2" key="1">
    <citation type="submission" date="2020-09" db="EMBL/GenBank/DDBJ databases">
        <title>Characterization of IncC plasmids in Enterobacterales of food-producing animals originating from China.</title>
        <authorList>
            <person name="Zhang Y."/>
            <person name="Lei C.-W."/>
        </authorList>
    </citation>
    <scope>NUCLEOTIDE SEQUENCE</scope>
    <source>
        <strain evidence="2">CC1</strain>
    </source>
</reference>
<dbReference type="Proteomes" id="UP000605024">
    <property type="component" value="Unassembled WGS sequence"/>
</dbReference>
<feature type="transmembrane region" description="Helical" evidence="1">
    <location>
        <begin position="398"/>
        <end position="418"/>
    </location>
</feature>
<feature type="transmembrane region" description="Helical" evidence="1">
    <location>
        <begin position="430"/>
        <end position="451"/>
    </location>
</feature>
<name>A0A8I0KP23_CITBR</name>
<dbReference type="EMBL" id="JACXSK010000014">
    <property type="protein sequence ID" value="MBD3124820.1"/>
    <property type="molecule type" value="Genomic_DNA"/>
</dbReference>
<accession>A0A8I0KP23</accession>
<dbReference type="RefSeq" id="WP_049269398.1">
    <property type="nucleotide sequence ID" value="NZ_CP063074.1"/>
</dbReference>
<organism evidence="2 3">
    <name type="scientific">Citrobacter braakii</name>
    <dbReference type="NCBI Taxonomy" id="57706"/>
    <lineage>
        <taxon>Bacteria</taxon>
        <taxon>Pseudomonadati</taxon>
        <taxon>Pseudomonadota</taxon>
        <taxon>Gammaproteobacteria</taxon>
        <taxon>Enterobacterales</taxon>
        <taxon>Enterobacteriaceae</taxon>
        <taxon>Citrobacter</taxon>
        <taxon>Citrobacter freundii complex</taxon>
    </lineage>
</organism>
<keyword evidence="1" id="KW-0812">Transmembrane</keyword>